<evidence type="ECO:0000256" key="1">
    <source>
        <dbReference type="SAM" id="MobiDB-lite"/>
    </source>
</evidence>
<feature type="compositionally biased region" description="Low complexity" evidence="1">
    <location>
        <begin position="126"/>
        <end position="145"/>
    </location>
</feature>
<feature type="region of interest" description="Disordered" evidence="1">
    <location>
        <begin position="125"/>
        <end position="145"/>
    </location>
</feature>
<feature type="region of interest" description="Disordered" evidence="1">
    <location>
        <begin position="1"/>
        <end position="54"/>
    </location>
</feature>
<sequence>MQAMRKNLPQNRHEDQQPPEEPLQRNPVRPVRSQVCQRVAAQNPLRRPHRHPRAQVQLLRKGLPAQKQPHAAPEAAPQRAKLRLRVLRQNVHLQRGHEGPHPEQPPAPKSVRVSSLSAQVCRQRVAGAAHGSRTRTAAAAGRDGATAADGHRVAVRADRRGFWGRGGEGGGTVDGVFFMQ</sequence>
<dbReference type="EMBL" id="HBUE01238823">
    <property type="protein sequence ID" value="CAG6548378.1"/>
    <property type="molecule type" value="Transcribed_RNA"/>
</dbReference>
<organism evidence="2">
    <name type="scientific">Culex pipiens</name>
    <name type="common">House mosquito</name>
    <dbReference type="NCBI Taxonomy" id="7175"/>
    <lineage>
        <taxon>Eukaryota</taxon>
        <taxon>Metazoa</taxon>
        <taxon>Ecdysozoa</taxon>
        <taxon>Arthropoda</taxon>
        <taxon>Hexapoda</taxon>
        <taxon>Insecta</taxon>
        <taxon>Pterygota</taxon>
        <taxon>Neoptera</taxon>
        <taxon>Endopterygota</taxon>
        <taxon>Diptera</taxon>
        <taxon>Nematocera</taxon>
        <taxon>Culicoidea</taxon>
        <taxon>Culicidae</taxon>
        <taxon>Culicinae</taxon>
        <taxon>Culicini</taxon>
        <taxon>Culex</taxon>
        <taxon>Culex</taxon>
    </lineage>
</organism>
<name>A0A8D8L158_CULPI</name>
<dbReference type="EMBL" id="HBUE01345798">
    <property type="protein sequence ID" value="CAG6600600.1"/>
    <property type="molecule type" value="Transcribed_RNA"/>
</dbReference>
<accession>A0A8D8L158</accession>
<feature type="region of interest" description="Disordered" evidence="1">
    <location>
        <begin position="94"/>
        <end position="113"/>
    </location>
</feature>
<dbReference type="EMBL" id="HBUE01097809">
    <property type="protein sequence ID" value="CAG6483810.1"/>
    <property type="molecule type" value="Transcribed_RNA"/>
</dbReference>
<reference evidence="2" key="1">
    <citation type="submission" date="2021-05" db="EMBL/GenBank/DDBJ databases">
        <authorList>
            <person name="Alioto T."/>
            <person name="Alioto T."/>
            <person name="Gomez Garrido J."/>
        </authorList>
    </citation>
    <scope>NUCLEOTIDE SEQUENCE</scope>
</reference>
<protein>
    <submittedName>
        <fullName evidence="2">(northern house mosquito) hypothetical protein</fullName>
    </submittedName>
</protein>
<evidence type="ECO:0000313" key="2">
    <source>
        <dbReference type="EMBL" id="CAG6600600.1"/>
    </source>
</evidence>
<proteinExistence type="predicted"/>
<dbReference type="AlphaFoldDB" id="A0A8D8L158"/>